<dbReference type="AlphaFoldDB" id="A0A1E5IGB7"/>
<dbReference type="SFLD" id="SFLDS00029">
    <property type="entry name" value="Radical_SAM"/>
    <property type="match status" value="1"/>
</dbReference>
<evidence type="ECO:0000313" key="11">
    <source>
        <dbReference type="EMBL" id="OEG69491.1"/>
    </source>
</evidence>
<protein>
    <recommendedName>
        <fullName evidence="8">Ribosomal protein uS12 methylthiotransferase RimO</fullName>
        <shortName evidence="8">uS12 MTTase</shortName>
        <shortName evidence="8">uS12 methylthiotransferase</shortName>
        <ecNumber evidence="8">2.8.4.4</ecNumber>
    </recommendedName>
    <alternativeName>
        <fullName evidence="8">Ribosomal protein uS12 (aspartate-C(3))-methylthiotransferase</fullName>
    </alternativeName>
    <alternativeName>
        <fullName evidence="8">Ribosome maturation factor RimO</fullName>
    </alternativeName>
</protein>
<dbReference type="InterPro" id="IPR020612">
    <property type="entry name" value="Methylthiotransferase_CS"/>
</dbReference>
<evidence type="ECO:0000256" key="7">
    <source>
        <dbReference type="ARBA" id="ARBA00023014"/>
    </source>
</evidence>
<dbReference type="SFLD" id="SFLDG01061">
    <property type="entry name" value="methylthiotransferase"/>
    <property type="match status" value="1"/>
</dbReference>
<proteinExistence type="inferred from homology"/>
<dbReference type="Proteomes" id="UP000095237">
    <property type="component" value="Unassembled WGS sequence"/>
</dbReference>
<keyword evidence="3 8" id="KW-0808">Transferase</keyword>
<dbReference type="InterPro" id="IPR006638">
    <property type="entry name" value="Elp3/MiaA/NifB-like_rSAM"/>
</dbReference>
<dbReference type="Gene3D" id="2.40.50.140">
    <property type="entry name" value="Nucleic acid-binding proteins"/>
    <property type="match status" value="1"/>
</dbReference>
<dbReference type="SUPFAM" id="SSF102114">
    <property type="entry name" value="Radical SAM enzymes"/>
    <property type="match status" value="1"/>
</dbReference>
<keyword evidence="2 8" id="KW-0963">Cytoplasm</keyword>
<dbReference type="PROSITE" id="PS51449">
    <property type="entry name" value="MTTASE_N"/>
    <property type="match status" value="1"/>
</dbReference>
<dbReference type="PROSITE" id="PS51918">
    <property type="entry name" value="RADICAL_SAM"/>
    <property type="match status" value="1"/>
</dbReference>
<dbReference type="GO" id="GO:0051539">
    <property type="term" value="F:4 iron, 4 sulfur cluster binding"/>
    <property type="evidence" value="ECO:0007669"/>
    <property type="project" value="UniProtKB-UniRule"/>
</dbReference>
<keyword evidence="12" id="KW-1185">Reference proteome</keyword>
<evidence type="ECO:0000259" key="9">
    <source>
        <dbReference type="PROSITE" id="PS51449"/>
    </source>
</evidence>
<evidence type="ECO:0000259" key="10">
    <source>
        <dbReference type="PROSITE" id="PS51918"/>
    </source>
</evidence>
<dbReference type="GO" id="GO:0046872">
    <property type="term" value="F:metal ion binding"/>
    <property type="evidence" value="ECO:0007669"/>
    <property type="project" value="UniProtKB-KW"/>
</dbReference>
<dbReference type="GO" id="GO:0103039">
    <property type="term" value="F:protein methylthiotransferase activity"/>
    <property type="evidence" value="ECO:0007669"/>
    <property type="project" value="UniProtKB-EC"/>
</dbReference>
<dbReference type="SFLD" id="SFLDG01082">
    <property type="entry name" value="B12-binding_domain_containing"/>
    <property type="match status" value="1"/>
</dbReference>
<feature type="binding site" evidence="8">
    <location>
        <position position="155"/>
    </location>
    <ligand>
        <name>[4Fe-4S] cluster</name>
        <dbReference type="ChEBI" id="CHEBI:49883"/>
        <label>2</label>
        <note>4Fe-4S-S-AdoMet</note>
    </ligand>
</feature>
<dbReference type="EC" id="2.8.4.4" evidence="8"/>
<dbReference type="InterPro" id="IPR013848">
    <property type="entry name" value="Methylthiotransferase_N"/>
</dbReference>
<comment type="caution">
    <text evidence="11">The sequence shown here is derived from an EMBL/GenBank/DDBJ whole genome shotgun (WGS) entry which is preliminary data.</text>
</comment>
<feature type="binding site" evidence="8">
    <location>
        <position position="52"/>
    </location>
    <ligand>
        <name>[4Fe-4S] cluster</name>
        <dbReference type="ChEBI" id="CHEBI:49883"/>
        <label>1</label>
    </ligand>
</feature>
<keyword evidence="4 8" id="KW-0949">S-adenosyl-L-methionine</keyword>
<comment type="subcellular location">
    <subcellularLocation>
        <location evidence="8">Cytoplasm</location>
    </subcellularLocation>
</comment>
<dbReference type="GO" id="GO:0005829">
    <property type="term" value="C:cytosol"/>
    <property type="evidence" value="ECO:0007669"/>
    <property type="project" value="TreeGrafter"/>
</dbReference>
<comment type="cofactor">
    <cofactor evidence="8">
        <name>[4Fe-4S] cluster</name>
        <dbReference type="ChEBI" id="CHEBI:49883"/>
    </cofactor>
    <text evidence="8">Binds 2 [4Fe-4S] clusters. One cluster is coordinated with 3 cysteines and an exchangeable S-adenosyl-L-methionine.</text>
</comment>
<dbReference type="SMART" id="SM00729">
    <property type="entry name" value="Elp3"/>
    <property type="match status" value="1"/>
</dbReference>
<dbReference type="PANTHER" id="PTHR43837:SF1">
    <property type="entry name" value="RIBOSOMAL PROTEIN US12 METHYLTHIOTRANSFERASE RIMO"/>
    <property type="match status" value="1"/>
</dbReference>
<accession>A0A1E5IGB7</accession>
<dbReference type="InterPro" id="IPR023404">
    <property type="entry name" value="rSAM_horseshoe"/>
</dbReference>
<dbReference type="EMBL" id="LNVX01000688">
    <property type="protein sequence ID" value="OEG69491.1"/>
    <property type="molecule type" value="Genomic_DNA"/>
</dbReference>
<sequence>MTDIFMQTIAVITLGCPKNTVEAEYLLGIFQEKGFKINNNLDEVDIVVIHTCSFIKAAKAESEKCIRTILDIKKKKSLRVYVSGCLPQLLKEKMSALFPDIDGFVGTGTLQYLPDLFFGKKIGRFILPPGGLNDSDYRVLSSSIPSAYLKIAEGCEHACSFCVIPALRGRYKSRTMESLVGEAVALAESGIKELILIAQDTTGYGKDICDAFVLDKLLVKLSKINGLKWIRLLYAHPSSITDGLIEVFKEHKKICSYMDIPIQHVSKNVLSAMKRPLNTSGIIEKIKRKLPDIVLRTSIIAGFPGETEKDVNELINFLNRGYFQYVGVFEYSDLKEAVSSKLKGHVRTAVAKERRIIMENVQYDIFKSKIDKVKNNIVEFLVESCLKKGNVYSIKGRSSFQSPEIDGNIILINDKPLVIGEFCKAKIRSVDGYNIKVYI</sequence>
<evidence type="ECO:0000256" key="5">
    <source>
        <dbReference type="ARBA" id="ARBA00022723"/>
    </source>
</evidence>
<keyword evidence="1 8" id="KW-0004">4Fe-4S</keyword>
<feature type="binding site" evidence="8">
    <location>
        <position position="85"/>
    </location>
    <ligand>
        <name>[4Fe-4S] cluster</name>
        <dbReference type="ChEBI" id="CHEBI:49883"/>
        <label>1</label>
    </ligand>
</feature>
<gene>
    <name evidence="8" type="primary">rimO</name>
    <name evidence="11" type="ORF">ATZ36_09240</name>
</gene>
<dbReference type="CDD" id="cd01335">
    <property type="entry name" value="Radical_SAM"/>
    <property type="match status" value="1"/>
</dbReference>
<dbReference type="InterPro" id="IPR012340">
    <property type="entry name" value="NA-bd_OB-fold"/>
</dbReference>
<feature type="binding site" evidence="8">
    <location>
        <position position="159"/>
    </location>
    <ligand>
        <name>[4Fe-4S] cluster</name>
        <dbReference type="ChEBI" id="CHEBI:49883"/>
        <label>2</label>
        <note>4Fe-4S-S-AdoMet</note>
    </ligand>
</feature>
<dbReference type="InterPro" id="IPR005839">
    <property type="entry name" value="Methylthiotransferase"/>
</dbReference>
<dbReference type="FunFam" id="3.80.30.20:FF:000001">
    <property type="entry name" value="tRNA-2-methylthio-N(6)-dimethylallyladenosine synthase 2"/>
    <property type="match status" value="1"/>
</dbReference>
<evidence type="ECO:0000256" key="8">
    <source>
        <dbReference type="HAMAP-Rule" id="MF_01865"/>
    </source>
</evidence>
<dbReference type="HAMAP" id="MF_01865">
    <property type="entry name" value="MTTase_RimO"/>
    <property type="match status" value="1"/>
</dbReference>
<dbReference type="GO" id="GO:0006400">
    <property type="term" value="P:tRNA modification"/>
    <property type="evidence" value="ECO:0007669"/>
    <property type="project" value="InterPro"/>
</dbReference>
<evidence type="ECO:0000256" key="1">
    <source>
        <dbReference type="ARBA" id="ARBA00022485"/>
    </source>
</evidence>
<dbReference type="NCBIfam" id="TIGR01125">
    <property type="entry name" value="30S ribosomal protein S12 methylthiotransferase RimO"/>
    <property type="match status" value="1"/>
</dbReference>
<organism evidence="11 12">
    <name type="scientific">Endomicrobium trichonymphae</name>
    <dbReference type="NCBI Taxonomy" id="1408204"/>
    <lineage>
        <taxon>Bacteria</taxon>
        <taxon>Pseudomonadati</taxon>
        <taxon>Elusimicrobiota</taxon>
        <taxon>Endomicrobiia</taxon>
        <taxon>Endomicrobiales</taxon>
        <taxon>Endomicrobiaceae</taxon>
        <taxon>Candidatus Endomicrobiellum</taxon>
    </lineage>
</organism>
<dbReference type="InterPro" id="IPR002792">
    <property type="entry name" value="TRAM_dom"/>
</dbReference>
<evidence type="ECO:0000256" key="6">
    <source>
        <dbReference type="ARBA" id="ARBA00023004"/>
    </source>
</evidence>
<evidence type="ECO:0000256" key="2">
    <source>
        <dbReference type="ARBA" id="ARBA00022490"/>
    </source>
</evidence>
<dbReference type="PANTHER" id="PTHR43837">
    <property type="entry name" value="RIBOSOMAL PROTEIN S12 METHYLTHIOTRANSFERASE RIMO"/>
    <property type="match status" value="1"/>
</dbReference>
<dbReference type="InterPro" id="IPR058240">
    <property type="entry name" value="rSAM_sf"/>
</dbReference>
<dbReference type="Pfam" id="PF18693">
    <property type="entry name" value="TRAM_2"/>
    <property type="match status" value="1"/>
</dbReference>
<evidence type="ECO:0000256" key="4">
    <source>
        <dbReference type="ARBA" id="ARBA00022691"/>
    </source>
</evidence>
<dbReference type="Pfam" id="PF04055">
    <property type="entry name" value="Radical_SAM"/>
    <property type="match status" value="1"/>
</dbReference>
<dbReference type="PROSITE" id="PS01278">
    <property type="entry name" value="MTTASE_RADICAL"/>
    <property type="match status" value="1"/>
</dbReference>
<name>A0A1E5IGB7_ENDTX</name>
<dbReference type="GO" id="GO:0035599">
    <property type="term" value="F:aspartic acid methylthiotransferase activity"/>
    <property type="evidence" value="ECO:0007669"/>
    <property type="project" value="TreeGrafter"/>
</dbReference>
<dbReference type="Gene3D" id="3.40.50.12160">
    <property type="entry name" value="Methylthiotransferase, N-terminal domain"/>
    <property type="match status" value="1"/>
</dbReference>
<feature type="domain" description="MTTase N-terminal" evidence="9">
    <location>
        <begin position="7"/>
        <end position="122"/>
    </location>
</feature>
<reference evidence="11 12" key="1">
    <citation type="submission" date="2015-11" db="EMBL/GenBank/DDBJ databases">
        <title>Evidence for parallel genomic evolution in an endosymbiosis of termite gut flagellates.</title>
        <authorList>
            <person name="Zheng H."/>
        </authorList>
    </citation>
    <scope>NUCLEOTIDE SEQUENCE [LARGE SCALE GENOMIC DNA]</scope>
    <source>
        <strain evidence="11 12">CET450</strain>
    </source>
</reference>
<dbReference type="InterPro" id="IPR005840">
    <property type="entry name" value="Ribosomal_uS12_MeSTrfase_RimO"/>
</dbReference>
<feature type="binding site" evidence="8">
    <location>
        <position position="16"/>
    </location>
    <ligand>
        <name>[4Fe-4S] cluster</name>
        <dbReference type="ChEBI" id="CHEBI:49883"/>
        <label>1</label>
    </ligand>
</feature>
<dbReference type="NCBIfam" id="TIGR00089">
    <property type="entry name" value="MiaB/RimO family radical SAM methylthiotransferase"/>
    <property type="match status" value="1"/>
</dbReference>
<dbReference type="InterPro" id="IPR038135">
    <property type="entry name" value="Methylthiotransferase_N_sf"/>
</dbReference>
<evidence type="ECO:0000256" key="3">
    <source>
        <dbReference type="ARBA" id="ARBA00022679"/>
    </source>
</evidence>
<keyword evidence="5 8" id="KW-0479">Metal-binding</keyword>
<feature type="binding site" evidence="8">
    <location>
        <position position="162"/>
    </location>
    <ligand>
        <name>[4Fe-4S] cluster</name>
        <dbReference type="ChEBI" id="CHEBI:49883"/>
        <label>2</label>
        <note>4Fe-4S-S-AdoMet</note>
    </ligand>
</feature>
<dbReference type="Gene3D" id="3.80.30.20">
    <property type="entry name" value="tm_1862 like domain"/>
    <property type="match status" value="1"/>
</dbReference>
<dbReference type="InterPro" id="IPR007197">
    <property type="entry name" value="rSAM"/>
</dbReference>
<comment type="similarity">
    <text evidence="8">Belongs to the methylthiotransferase family. RimO subfamily.</text>
</comment>
<feature type="domain" description="Radical SAM core" evidence="10">
    <location>
        <begin position="141"/>
        <end position="368"/>
    </location>
</feature>
<comment type="catalytic activity">
    <reaction evidence="8">
        <text>L-aspartate(89)-[ribosomal protein uS12]-hydrogen + (sulfur carrier)-SH + AH2 + 2 S-adenosyl-L-methionine = 3-methylsulfanyl-L-aspartate(89)-[ribosomal protein uS12]-hydrogen + (sulfur carrier)-H + 5'-deoxyadenosine + L-methionine + A + S-adenosyl-L-homocysteine + 2 H(+)</text>
        <dbReference type="Rhea" id="RHEA:37087"/>
        <dbReference type="Rhea" id="RHEA-COMP:10460"/>
        <dbReference type="Rhea" id="RHEA-COMP:10461"/>
        <dbReference type="Rhea" id="RHEA-COMP:14737"/>
        <dbReference type="Rhea" id="RHEA-COMP:14739"/>
        <dbReference type="ChEBI" id="CHEBI:13193"/>
        <dbReference type="ChEBI" id="CHEBI:15378"/>
        <dbReference type="ChEBI" id="CHEBI:17319"/>
        <dbReference type="ChEBI" id="CHEBI:17499"/>
        <dbReference type="ChEBI" id="CHEBI:29917"/>
        <dbReference type="ChEBI" id="CHEBI:29961"/>
        <dbReference type="ChEBI" id="CHEBI:57844"/>
        <dbReference type="ChEBI" id="CHEBI:57856"/>
        <dbReference type="ChEBI" id="CHEBI:59789"/>
        <dbReference type="ChEBI" id="CHEBI:64428"/>
        <dbReference type="ChEBI" id="CHEBI:73599"/>
        <dbReference type="EC" id="2.8.4.4"/>
    </reaction>
</comment>
<dbReference type="Pfam" id="PF00919">
    <property type="entry name" value="UPF0004"/>
    <property type="match status" value="1"/>
</dbReference>
<evidence type="ECO:0000313" key="12">
    <source>
        <dbReference type="Proteomes" id="UP000095237"/>
    </source>
</evidence>
<comment type="function">
    <text evidence="8">Catalyzes the methylthiolation of an aspartic acid residue of ribosomal protein uS12.</text>
</comment>
<keyword evidence="7 8" id="KW-0411">Iron-sulfur</keyword>
<keyword evidence="6 8" id="KW-0408">Iron</keyword>